<dbReference type="SUPFAM" id="SSF56672">
    <property type="entry name" value="DNA/RNA polymerases"/>
    <property type="match status" value="2"/>
</dbReference>
<reference evidence="3 4" key="1">
    <citation type="submission" date="2020-02" db="EMBL/GenBank/DDBJ databases">
        <authorList>
            <person name="Ferguson B K."/>
        </authorList>
    </citation>
    <scope>NUCLEOTIDE SEQUENCE [LARGE SCALE GENOMIC DNA]</scope>
</reference>
<feature type="compositionally biased region" description="Polar residues" evidence="1">
    <location>
        <begin position="242"/>
        <end position="258"/>
    </location>
</feature>
<dbReference type="CDD" id="cd01650">
    <property type="entry name" value="RT_nLTR_like"/>
    <property type="match status" value="1"/>
</dbReference>
<feature type="domain" description="Reverse transcriptase" evidence="2">
    <location>
        <begin position="1"/>
        <end position="183"/>
    </location>
</feature>
<dbReference type="EMBL" id="CADCXV010000856">
    <property type="protein sequence ID" value="CAB0037475.1"/>
    <property type="molecule type" value="Genomic_DNA"/>
</dbReference>
<organism evidence="3 4">
    <name type="scientific">Trichogramma brassicae</name>
    <dbReference type="NCBI Taxonomy" id="86971"/>
    <lineage>
        <taxon>Eukaryota</taxon>
        <taxon>Metazoa</taxon>
        <taxon>Ecdysozoa</taxon>
        <taxon>Arthropoda</taxon>
        <taxon>Hexapoda</taxon>
        <taxon>Insecta</taxon>
        <taxon>Pterygota</taxon>
        <taxon>Neoptera</taxon>
        <taxon>Endopterygota</taxon>
        <taxon>Hymenoptera</taxon>
        <taxon>Apocrita</taxon>
        <taxon>Proctotrupomorpha</taxon>
        <taxon>Chalcidoidea</taxon>
        <taxon>Trichogrammatidae</taxon>
        <taxon>Trichogramma</taxon>
    </lineage>
</organism>
<dbReference type="GO" id="GO:0071897">
    <property type="term" value="P:DNA biosynthetic process"/>
    <property type="evidence" value="ECO:0007669"/>
    <property type="project" value="UniProtKB-ARBA"/>
</dbReference>
<dbReference type="Proteomes" id="UP000479190">
    <property type="component" value="Unassembled WGS sequence"/>
</dbReference>
<feature type="region of interest" description="Disordered" evidence="1">
    <location>
        <begin position="240"/>
        <end position="261"/>
    </location>
</feature>
<feature type="domain" description="Reverse transcriptase" evidence="2">
    <location>
        <begin position="341"/>
        <end position="573"/>
    </location>
</feature>
<evidence type="ECO:0000256" key="1">
    <source>
        <dbReference type="SAM" id="MobiDB-lite"/>
    </source>
</evidence>
<keyword evidence="4" id="KW-1185">Reference proteome</keyword>
<dbReference type="Pfam" id="PF00078">
    <property type="entry name" value="RVT_1"/>
    <property type="match status" value="2"/>
</dbReference>
<protein>
    <recommendedName>
        <fullName evidence="2">Reverse transcriptase domain-containing protein</fullName>
    </recommendedName>
</protein>
<dbReference type="InterPro" id="IPR000477">
    <property type="entry name" value="RT_dom"/>
</dbReference>
<dbReference type="PANTHER" id="PTHR19446">
    <property type="entry name" value="REVERSE TRANSCRIPTASES"/>
    <property type="match status" value="1"/>
</dbReference>
<dbReference type="AlphaFoldDB" id="A0A6H5IK35"/>
<sequence length="790" mass="87357">MGTAAPKKYCAVVTLDVRNAFNSARWDNILAALRRLLVPDYLLRIIANYFSARVLDFTTDEGPESYEVTAGVPQGSVLGPILWNVMYDAILRLNFDGDVRIVGFADDIAVVAFAKHLWQIEHDLNAAILQVRGALQALSLQTADHKTEALLITSRKKVETITITVGDHSIRSSPSIRYLGLHIDAKLKFDHHLRTVSAKAAGVIGALAKIMPKLWRAQKQPTQAVCSRRRLHTPVRSPRLVHSSTNASLHTTGGVSPPTSLPACDRRPAACRLRGHICPCRHTTAGPSRGRASAALRPPPRGRKGRGTLGNAKQVAGSMGPVEEGPMDAPTDPKYQTGKILERIICDRLEAFTERPGGLSERQYGFRKGLSTIDAIKDVISNARNAVAGKRWFRGTKKYCAVVTLDMRNAFNSARWDNILAALRRLLVPDYSLRIIASYFSARVLDFTTDDGPESYEVTAGVPQGSVLGPILWNVMYDAILRLNFDGDVRIVGFADDIALVAVAKHLWQIEQDLNAAILQVRGALQALSLQTADHKTEALLITSRREVETITIMVGDVSIRSSPSIRYLGLHIDAKPKFDQHLRTVSAKAAGVVSALTKIMYNSGGPRSSRRKLYAHVVDLILLYGAPIWSTAAQKRAYIRQAESAHRRACLRVIGGRPHVSYKATYVLAGIPPLTLLADERARIYGRHREDAKDEERLATLSKWQEAWDWSTKARWTHRLIPNIRVCILCILFTCNGWTEASSRIHIIIDGRPSHTGLAYARTHTLPCTLGRIKKPLFSSIDLFTLGKM</sequence>
<dbReference type="PROSITE" id="PS50878">
    <property type="entry name" value="RT_POL"/>
    <property type="match status" value="2"/>
</dbReference>
<feature type="region of interest" description="Disordered" evidence="1">
    <location>
        <begin position="284"/>
        <end position="334"/>
    </location>
</feature>
<proteinExistence type="predicted"/>
<evidence type="ECO:0000259" key="2">
    <source>
        <dbReference type="PROSITE" id="PS50878"/>
    </source>
</evidence>
<dbReference type="OrthoDB" id="7700848at2759"/>
<accession>A0A6H5IK35</accession>
<evidence type="ECO:0000313" key="3">
    <source>
        <dbReference type="EMBL" id="CAB0037475.1"/>
    </source>
</evidence>
<gene>
    <name evidence="3" type="ORF">TBRA_LOCUS9302</name>
</gene>
<evidence type="ECO:0000313" key="4">
    <source>
        <dbReference type="Proteomes" id="UP000479190"/>
    </source>
</evidence>
<dbReference type="InterPro" id="IPR043502">
    <property type="entry name" value="DNA/RNA_pol_sf"/>
</dbReference>
<name>A0A6H5IK35_9HYME</name>